<dbReference type="AlphaFoldDB" id="A0AAV2I9M5"/>
<dbReference type="PROSITE" id="PS50222">
    <property type="entry name" value="EF_HAND_2"/>
    <property type="match status" value="1"/>
</dbReference>
<keyword evidence="4" id="KW-1185">Reference proteome</keyword>
<evidence type="ECO:0000313" key="4">
    <source>
        <dbReference type="Proteomes" id="UP001497497"/>
    </source>
</evidence>
<evidence type="ECO:0000256" key="1">
    <source>
        <dbReference type="SAM" id="SignalP"/>
    </source>
</evidence>
<feature type="domain" description="EF-hand" evidence="2">
    <location>
        <begin position="78"/>
        <end position="113"/>
    </location>
</feature>
<feature type="chain" id="PRO_5043516964" description="EF-hand domain-containing protein" evidence="1">
    <location>
        <begin position="18"/>
        <end position="140"/>
    </location>
</feature>
<organism evidence="3 4">
    <name type="scientific">Lymnaea stagnalis</name>
    <name type="common">Great pond snail</name>
    <name type="synonym">Helix stagnalis</name>
    <dbReference type="NCBI Taxonomy" id="6523"/>
    <lineage>
        <taxon>Eukaryota</taxon>
        <taxon>Metazoa</taxon>
        <taxon>Spiralia</taxon>
        <taxon>Lophotrochozoa</taxon>
        <taxon>Mollusca</taxon>
        <taxon>Gastropoda</taxon>
        <taxon>Heterobranchia</taxon>
        <taxon>Euthyneura</taxon>
        <taxon>Panpulmonata</taxon>
        <taxon>Hygrophila</taxon>
        <taxon>Lymnaeoidea</taxon>
        <taxon>Lymnaeidae</taxon>
        <taxon>Lymnaea</taxon>
    </lineage>
</organism>
<keyword evidence="1" id="KW-0732">Signal</keyword>
<dbReference type="EMBL" id="CAXITT010000547">
    <property type="protein sequence ID" value="CAL1543418.1"/>
    <property type="molecule type" value="Genomic_DNA"/>
</dbReference>
<dbReference type="SUPFAM" id="SSF47473">
    <property type="entry name" value="EF-hand"/>
    <property type="match status" value="1"/>
</dbReference>
<evidence type="ECO:0000313" key="3">
    <source>
        <dbReference type="EMBL" id="CAL1543418.1"/>
    </source>
</evidence>
<dbReference type="Proteomes" id="UP001497497">
    <property type="component" value="Unassembled WGS sequence"/>
</dbReference>
<accession>A0AAV2I9M5</accession>
<dbReference type="Gene3D" id="1.10.238.10">
    <property type="entry name" value="EF-hand"/>
    <property type="match status" value="1"/>
</dbReference>
<name>A0AAV2I9M5_LYMST</name>
<reference evidence="3 4" key="1">
    <citation type="submission" date="2024-04" db="EMBL/GenBank/DDBJ databases">
        <authorList>
            <consortium name="Genoscope - CEA"/>
            <person name="William W."/>
        </authorList>
    </citation>
    <scope>NUCLEOTIDE SEQUENCE [LARGE SCALE GENOMIC DNA]</scope>
</reference>
<gene>
    <name evidence="3" type="ORF">GSLYS_00016952001</name>
</gene>
<evidence type="ECO:0000259" key="2">
    <source>
        <dbReference type="PROSITE" id="PS50222"/>
    </source>
</evidence>
<proteinExistence type="predicted"/>
<comment type="caution">
    <text evidence="3">The sequence shown here is derived from an EMBL/GenBank/DDBJ whole genome shotgun (WGS) entry which is preliminary data.</text>
</comment>
<sequence length="140" mass="16075">MGLLYAVLILLPALTFALEELKPFNDTAMAFFLIADADMDGFIDKKENFNSFSEYDGDSDGVTTRQEYTDHVIEFSPTLLAVSLALFSLYDADDDGQLKKNDFDHFYSLMDGNGDGQLTQWEYVQYWIDLFELMEQKMND</sequence>
<dbReference type="InterPro" id="IPR002048">
    <property type="entry name" value="EF_hand_dom"/>
</dbReference>
<dbReference type="Pfam" id="PF13202">
    <property type="entry name" value="EF-hand_5"/>
    <property type="match status" value="1"/>
</dbReference>
<feature type="signal peptide" evidence="1">
    <location>
        <begin position="1"/>
        <end position="17"/>
    </location>
</feature>
<dbReference type="GO" id="GO:0005509">
    <property type="term" value="F:calcium ion binding"/>
    <property type="evidence" value="ECO:0007669"/>
    <property type="project" value="InterPro"/>
</dbReference>
<protein>
    <recommendedName>
        <fullName evidence="2">EF-hand domain-containing protein</fullName>
    </recommendedName>
</protein>
<dbReference type="InterPro" id="IPR011992">
    <property type="entry name" value="EF-hand-dom_pair"/>
</dbReference>